<dbReference type="STRING" id="2018661.A0A2A2JZ15"/>
<name>A0A2A2JZ15_9BILA</name>
<dbReference type="EMBL" id="LIAE01010027">
    <property type="protein sequence ID" value="PAV66893.1"/>
    <property type="molecule type" value="Genomic_DNA"/>
</dbReference>
<feature type="compositionally biased region" description="Basic and acidic residues" evidence="1">
    <location>
        <begin position="159"/>
        <end position="183"/>
    </location>
</feature>
<keyword evidence="4" id="KW-1185">Reference proteome</keyword>
<gene>
    <name evidence="3" type="ORF">WR25_00387</name>
</gene>
<protein>
    <recommendedName>
        <fullName evidence="5">WxxW domain-containing protein</fullName>
    </recommendedName>
</protein>
<dbReference type="Proteomes" id="UP000218231">
    <property type="component" value="Unassembled WGS sequence"/>
</dbReference>
<evidence type="ECO:0000313" key="4">
    <source>
        <dbReference type="Proteomes" id="UP000218231"/>
    </source>
</evidence>
<feature type="signal peptide" evidence="2">
    <location>
        <begin position="1"/>
        <end position="15"/>
    </location>
</feature>
<dbReference type="OrthoDB" id="5832630at2759"/>
<keyword evidence="2" id="KW-0732">Signal</keyword>
<evidence type="ECO:0000256" key="1">
    <source>
        <dbReference type="SAM" id="MobiDB-lite"/>
    </source>
</evidence>
<accession>A0A2A2JZ15</accession>
<evidence type="ECO:0000256" key="2">
    <source>
        <dbReference type="SAM" id="SignalP"/>
    </source>
</evidence>
<reference evidence="3 4" key="1">
    <citation type="journal article" date="2017" name="Curr. Biol.">
        <title>Genome architecture and evolution of a unichromosomal asexual nematode.</title>
        <authorList>
            <person name="Fradin H."/>
            <person name="Zegar C."/>
            <person name="Gutwein M."/>
            <person name="Lucas J."/>
            <person name="Kovtun M."/>
            <person name="Corcoran D."/>
            <person name="Baugh L.R."/>
            <person name="Kiontke K."/>
            <person name="Gunsalus K."/>
            <person name="Fitch D.H."/>
            <person name="Piano F."/>
        </authorList>
    </citation>
    <scope>NUCLEOTIDE SEQUENCE [LARGE SCALE GENOMIC DNA]</scope>
    <source>
        <strain evidence="3">PF1309</strain>
    </source>
</reference>
<evidence type="ECO:0000313" key="3">
    <source>
        <dbReference type="EMBL" id="PAV66893.1"/>
    </source>
</evidence>
<evidence type="ECO:0008006" key="5">
    <source>
        <dbReference type="Google" id="ProtNLM"/>
    </source>
</evidence>
<organism evidence="3 4">
    <name type="scientific">Diploscapter pachys</name>
    <dbReference type="NCBI Taxonomy" id="2018661"/>
    <lineage>
        <taxon>Eukaryota</taxon>
        <taxon>Metazoa</taxon>
        <taxon>Ecdysozoa</taxon>
        <taxon>Nematoda</taxon>
        <taxon>Chromadorea</taxon>
        <taxon>Rhabditida</taxon>
        <taxon>Rhabditina</taxon>
        <taxon>Rhabditomorpha</taxon>
        <taxon>Rhabditoidea</taxon>
        <taxon>Rhabditidae</taxon>
        <taxon>Diploscapter</taxon>
    </lineage>
</organism>
<dbReference type="AlphaFoldDB" id="A0A2A2JZ15"/>
<proteinExistence type="predicted"/>
<feature type="region of interest" description="Disordered" evidence="1">
    <location>
        <begin position="154"/>
        <end position="206"/>
    </location>
</feature>
<feature type="chain" id="PRO_5012245920" description="WxxW domain-containing protein" evidence="2">
    <location>
        <begin position="16"/>
        <end position="206"/>
    </location>
</feature>
<comment type="caution">
    <text evidence="3">The sequence shown here is derived from an EMBL/GenBank/DDBJ whole genome shotgun (WGS) entry which is preliminary data.</text>
</comment>
<sequence>MRYFVLIGLLGIAYSQKAMPGKYCKPNQVVNRLTVYDDGALEAECGEIPCGESGRRCLDDQTSCRAETDVFSGMKWAPSGQSLLMRCCTISIPNKIYVGTDLVTAGSFYVGGQVAEKDLYGNGGAEYDFIANVRTEQGGVRVWVYRIMCGTQEQEDATEEHAHEDQQQPKQEKQDLEEPHGESRQPFNPLRYRPPHSPRASTGSRA</sequence>